<keyword evidence="4" id="KW-1185">Reference proteome</keyword>
<evidence type="ECO:0000313" key="4">
    <source>
        <dbReference type="Proteomes" id="UP001139353"/>
    </source>
</evidence>
<proteinExistence type="predicted"/>
<dbReference type="AlphaFoldDB" id="A0A9X1YF26"/>
<evidence type="ECO:0000313" key="3">
    <source>
        <dbReference type="EMBL" id="MCK9684833.1"/>
    </source>
</evidence>
<dbReference type="RefSeq" id="WP_275680855.1">
    <property type="nucleotide sequence ID" value="NZ_JAJLJH010000001.1"/>
</dbReference>
<keyword evidence="1" id="KW-0472">Membrane</keyword>
<gene>
    <name evidence="3" type="ORF">LPC04_03835</name>
</gene>
<evidence type="ECO:0000256" key="1">
    <source>
        <dbReference type="SAM" id="Phobius"/>
    </source>
</evidence>
<evidence type="ECO:0000259" key="2">
    <source>
        <dbReference type="Pfam" id="PF23892"/>
    </source>
</evidence>
<protein>
    <recommendedName>
        <fullName evidence="2">Cytochrome c-type biogenesis protein H Ig-like domain-containing protein</fullName>
    </recommendedName>
</protein>
<name>A0A9X1YF26_9BURK</name>
<comment type="caution">
    <text evidence="3">The sequence shown here is derived from an EMBL/GenBank/DDBJ whole genome shotgun (WGS) entry which is preliminary data.</text>
</comment>
<keyword evidence="1" id="KW-1133">Transmembrane helix</keyword>
<dbReference type="EMBL" id="JAJLJH010000001">
    <property type="protein sequence ID" value="MCK9684833.1"/>
    <property type="molecule type" value="Genomic_DNA"/>
</dbReference>
<accession>A0A9X1YF26</accession>
<sequence length="273" mass="29076">MNPQVEALQAKLRQVDDYQSKGLLRADEAEAQRTALRRKLMELLVPDTPAPKLPLRVRAWGAVAMLVLVGGFTAYLISGHAGLRARSELILEQGKIAAAQDAIARKERMERIRRGESLAPDQFGRFAPASSAASAPASAAVSGSAAAASSASAAAEAIAPLLSGRIVLDPKFEGRVASDDTVFVTVRTPDDPNGLPLAQIRVEVSNLPFDFNVGTREMIGSPDRFMHADKVIVSARISKSGSGRVKAGDLVGQSAVVQPWANDVKFTIDKEVR</sequence>
<feature type="transmembrane region" description="Helical" evidence="1">
    <location>
        <begin position="59"/>
        <end position="77"/>
    </location>
</feature>
<feature type="domain" description="Cytochrome c-type biogenesis protein H Ig-like" evidence="2">
    <location>
        <begin position="164"/>
        <end position="269"/>
    </location>
</feature>
<reference evidence="3" key="1">
    <citation type="submission" date="2021-11" db="EMBL/GenBank/DDBJ databases">
        <title>BS-T2-15 a new species belonging to the Comamonadaceae family isolated from the soil of a French oak forest.</title>
        <authorList>
            <person name="Mieszkin S."/>
            <person name="Alain K."/>
        </authorList>
    </citation>
    <scope>NUCLEOTIDE SEQUENCE</scope>
    <source>
        <strain evidence="3">BS-T2-15</strain>
    </source>
</reference>
<organism evidence="3 4">
    <name type="scientific">Scleromatobacter humisilvae</name>
    <dbReference type="NCBI Taxonomy" id="2897159"/>
    <lineage>
        <taxon>Bacteria</taxon>
        <taxon>Pseudomonadati</taxon>
        <taxon>Pseudomonadota</taxon>
        <taxon>Betaproteobacteria</taxon>
        <taxon>Burkholderiales</taxon>
        <taxon>Sphaerotilaceae</taxon>
        <taxon>Scleromatobacter</taxon>
    </lineage>
</organism>
<keyword evidence="1" id="KW-0812">Transmembrane</keyword>
<dbReference type="Pfam" id="PF23892">
    <property type="entry name" value="Ig_CycH"/>
    <property type="match status" value="1"/>
</dbReference>
<dbReference type="InterPro" id="IPR056412">
    <property type="entry name" value="Ig_CycH"/>
</dbReference>
<dbReference type="Proteomes" id="UP001139353">
    <property type="component" value="Unassembled WGS sequence"/>
</dbReference>